<dbReference type="PANTHER" id="PTHR12526">
    <property type="entry name" value="GLYCOSYLTRANSFERASE"/>
    <property type="match status" value="1"/>
</dbReference>
<evidence type="ECO:0000259" key="1">
    <source>
        <dbReference type="Pfam" id="PF00534"/>
    </source>
</evidence>
<sequence length="400" mass="45239">MRIGFISTYPPIECGIATYTEQLVSNLYQKHMEVFVMSPFGAQGKRVFPVFTQGSDTFAPEVLRLSASMTPDIIHIQHEYGLYGQNKGVEIVDLILRYKIVGIPVVVTLHTVYDEVSYEESVVLRPILSESSAIIVHEDFQKEALLKNFPEIKGLEEKIWVIEHGIRECGPVINAKKILGLEGKKVLLLAGYFRPSKRFDKIIDIFPELCREIDNLVLVVAGKIRNPIFDNYRRELFDKIESSPVADRIVVFRGQFPQHTFDTILSASDVMAFPYDKGAQSGMLAQCFAMHKPVVTSSLPAFKRILDRSGGGLIAETDNDYVRHIIALLNDKVLYNEKVENIKEYIAECASWSIVANQHIDVYKSILASSLGRARYIYIPEDEDTNVKPLPAIVENENIR</sequence>
<protein>
    <submittedName>
        <fullName evidence="2">Glycosyltransferase</fullName>
        <ecNumber evidence="2">2.4.-.-</ecNumber>
    </submittedName>
</protein>
<dbReference type="PANTHER" id="PTHR12526:SF634">
    <property type="entry name" value="BLL3361 PROTEIN"/>
    <property type="match status" value="1"/>
</dbReference>
<keyword evidence="2" id="KW-0808">Transferase</keyword>
<dbReference type="InterPro" id="IPR001296">
    <property type="entry name" value="Glyco_trans_1"/>
</dbReference>
<reference evidence="2 3" key="1">
    <citation type="submission" date="2024-03" db="EMBL/GenBank/DDBJ databases">
        <title>Ignisphaera cupida sp. nov., a hyperthermophilic hydrolytic archaeon from a hot spring of Kamchatka, and proposal of Ignisphaeraceae fam. nov.</title>
        <authorList>
            <person name="Podosokorskaya O.A."/>
            <person name="Elcheninov A.G."/>
            <person name="Maltseva A.I."/>
            <person name="Zayulina K.S."/>
            <person name="Novikov A."/>
            <person name="Merkel A.Y."/>
        </authorList>
    </citation>
    <scope>NUCLEOTIDE SEQUENCE [LARGE SCALE GENOMIC DNA]</scope>
    <source>
        <strain evidence="2 3">38H-sp</strain>
    </source>
</reference>
<dbReference type="GO" id="GO:0016757">
    <property type="term" value="F:glycosyltransferase activity"/>
    <property type="evidence" value="ECO:0007669"/>
    <property type="project" value="UniProtKB-KW"/>
</dbReference>
<dbReference type="Pfam" id="PF00534">
    <property type="entry name" value="Glycos_transf_1"/>
    <property type="match status" value="1"/>
</dbReference>
<dbReference type="SUPFAM" id="SSF53756">
    <property type="entry name" value="UDP-Glycosyltransferase/glycogen phosphorylase"/>
    <property type="match status" value="1"/>
</dbReference>
<dbReference type="RefSeq" id="WP_420069786.1">
    <property type="nucleotide sequence ID" value="NZ_JBCHKQ010000003.1"/>
</dbReference>
<evidence type="ECO:0000313" key="3">
    <source>
        <dbReference type="Proteomes" id="UP001466331"/>
    </source>
</evidence>
<gene>
    <name evidence="2" type="ORF">WKV44_07240</name>
</gene>
<feature type="domain" description="Glycosyl transferase family 1" evidence="1">
    <location>
        <begin position="177"/>
        <end position="345"/>
    </location>
</feature>
<evidence type="ECO:0000313" key="2">
    <source>
        <dbReference type="EMBL" id="MEM5948335.1"/>
    </source>
</evidence>
<accession>A0ABU9UCF0</accession>
<keyword evidence="2" id="KW-0328">Glycosyltransferase</keyword>
<proteinExistence type="predicted"/>
<keyword evidence="3" id="KW-1185">Reference proteome</keyword>
<comment type="caution">
    <text evidence="2">The sequence shown here is derived from an EMBL/GenBank/DDBJ whole genome shotgun (WGS) entry which is preliminary data.</text>
</comment>
<dbReference type="Gene3D" id="3.40.50.2000">
    <property type="entry name" value="Glycogen Phosphorylase B"/>
    <property type="match status" value="2"/>
</dbReference>
<dbReference type="EMBL" id="JBCHKQ010000003">
    <property type="protein sequence ID" value="MEM5948335.1"/>
    <property type="molecule type" value="Genomic_DNA"/>
</dbReference>
<dbReference type="EC" id="2.4.-.-" evidence="2"/>
<organism evidence="2 3">
    <name type="scientific">Rarispira pelagica</name>
    <dbReference type="NCBI Taxonomy" id="3141764"/>
    <lineage>
        <taxon>Bacteria</taxon>
        <taxon>Pseudomonadati</taxon>
        <taxon>Spirochaetota</taxon>
        <taxon>Spirochaetia</taxon>
        <taxon>Winmispirales</taxon>
        <taxon>Winmispiraceae</taxon>
        <taxon>Rarispira</taxon>
    </lineage>
</organism>
<dbReference type="Proteomes" id="UP001466331">
    <property type="component" value="Unassembled WGS sequence"/>
</dbReference>
<name>A0ABU9UCF0_9SPIR</name>